<sequence>MRFAGKNFFLLLCCLAFMAGFIYRNLPMESLDHFYLSPPNKFSVSYWVDNNLTNKGSEEFADLLKLIDWPSPPSSITDFSLSTNPKECRYELMSPRSIYRVGETLEVLITAKDHYGRVKSYGGDFFQAKLHSQNIKAGVTGRVTDLNNGTYLATFLLPWEGEAQVNIRLIHSSEAVSVLKDKRESHPEKVYFNGYFHFNGSSEVTECNIVVQGGDVCNYSDPVTGDTWQCLTPQKMPCHSLVYHSMGRYRRVTNSLEDALLRNSVTAQNINGAFTSIKIDPAINSTGLTSRLQVCSPGQEPSQPSGFYYNDIWTSLVCLGRHFPSPSDARACLNGKDIHMFGDSTLRQWFEYLERFIPTLKRIDLHVTYKSGPLLAVDPDAGLVMRWRAHGLPLRTSKTMLSNLHYEAAHLYGIGGGPQTVVVFTLWAHFSTHSVSVYIQRLSRLRRAISSLLFRSPETTVLIKSANTGYKSIYGSDWLSVQLDLLLRAMFKGMAVTILDVWDMTSCHYLPDNIHPGAPVIRNEVDLMLSYICPR</sequence>
<comment type="similarity">
    <text evidence="1">Belongs to the NXPE family.</text>
</comment>
<feature type="domain" description="NXPE C-terminal" evidence="2">
    <location>
        <begin position="313"/>
        <end position="533"/>
    </location>
</feature>
<dbReference type="Pfam" id="PF06312">
    <property type="entry name" value="Neurexophilin"/>
    <property type="match status" value="1"/>
</dbReference>
<name>A0A6I8QGK4_XENTR</name>
<accession>A0A6I8QGK4</accession>
<dbReference type="GeneTree" id="ENSGT00950000182866"/>
<dbReference type="InterPro" id="IPR026845">
    <property type="entry name" value="NXPH/NXPE"/>
</dbReference>
<evidence type="ECO:0000256" key="1">
    <source>
        <dbReference type="ARBA" id="ARBA00005431"/>
    </source>
</evidence>
<dbReference type="InterPro" id="IPR014756">
    <property type="entry name" value="Ig_E-set"/>
</dbReference>
<reference evidence="3" key="1">
    <citation type="journal article" date="2010" name="Science">
        <title>The genome of the Western clawed frog Xenopus tropicalis.</title>
        <authorList>
            <person name="Hellsten U."/>
            <person name="Harland R.M."/>
            <person name="Gilchrist M.J."/>
            <person name="Hendrix D."/>
            <person name="Jurka J."/>
            <person name="Kapitonov V."/>
            <person name="Ovcharenko I."/>
            <person name="Putnam N.H."/>
            <person name="Shu S."/>
            <person name="Taher L."/>
            <person name="Blitz I.L."/>
            <person name="Blumberg B."/>
            <person name="Dichmann D.S."/>
            <person name="Dubchak I."/>
            <person name="Amaya E."/>
            <person name="Detter J.C."/>
            <person name="Fletcher R."/>
            <person name="Gerhard D.S."/>
            <person name="Goodstein D."/>
            <person name="Graves T."/>
            <person name="Grigoriev I.V."/>
            <person name="Grimwood J."/>
            <person name="Kawashima T."/>
            <person name="Lindquist E."/>
            <person name="Lucas S.M."/>
            <person name="Mead P.E."/>
            <person name="Mitros T."/>
            <person name="Ogino H."/>
            <person name="Ohta Y."/>
            <person name="Poliakov A.V."/>
            <person name="Pollet N."/>
            <person name="Robert J."/>
            <person name="Salamov A."/>
            <person name="Sater A.K."/>
            <person name="Schmutz J."/>
            <person name="Terry A."/>
            <person name="Vize P.D."/>
            <person name="Warren W.C."/>
            <person name="Wells D."/>
            <person name="Wills A."/>
            <person name="Wilson R.K."/>
            <person name="Zimmerman L.B."/>
            <person name="Zorn A.M."/>
            <person name="Grainger R."/>
            <person name="Grammer T."/>
            <person name="Khokha M.K."/>
            <person name="Richardson P.M."/>
            <person name="Rokhsar D.S."/>
        </authorList>
    </citation>
    <scope>NUCLEOTIDE SEQUENCE [LARGE SCALE GENOMIC DNA]</scope>
    <source>
        <strain evidence="3">Nigerian</strain>
    </source>
</reference>
<dbReference type="PANTHER" id="PTHR16165">
    <property type="entry name" value="NXPE FAMILY MEMBER"/>
    <property type="match status" value="1"/>
</dbReference>
<proteinExistence type="inferred from homology"/>
<evidence type="ECO:0000313" key="3">
    <source>
        <dbReference type="Ensembl" id="ENSXETP00000068737"/>
    </source>
</evidence>
<dbReference type="InterPro" id="IPR013783">
    <property type="entry name" value="Ig-like_fold"/>
</dbReference>
<dbReference type="Gene3D" id="2.60.40.10">
    <property type="entry name" value="Immunoglobulins"/>
    <property type="match status" value="1"/>
</dbReference>
<reference evidence="3" key="2">
    <citation type="submission" date="2020-05" db="UniProtKB">
        <authorList>
            <consortium name="Ensembl"/>
        </authorList>
    </citation>
    <scope>IDENTIFICATION</scope>
</reference>
<dbReference type="Pfam" id="PF24536">
    <property type="entry name" value="NXPE4_C"/>
    <property type="match status" value="1"/>
</dbReference>
<organism evidence="3">
    <name type="scientific">Xenopus tropicalis</name>
    <name type="common">Western clawed frog</name>
    <name type="synonym">Silurana tropicalis</name>
    <dbReference type="NCBI Taxonomy" id="8364"/>
    <lineage>
        <taxon>Eukaryota</taxon>
        <taxon>Metazoa</taxon>
        <taxon>Chordata</taxon>
        <taxon>Craniata</taxon>
        <taxon>Vertebrata</taxon>
        <taxon>Euteleostomi</taxon>
        <taxon>Amphibia</taxon>
        <taxon>Batrachia</taxon>
        <taxon>Anura</taxon>
        <taxon>Pipoidea</taxon>
        <taxon>Pipidae</taxon>
        <taxon>Xenopodinae</taxon>
        <taxon>Xenopus</taxon>
        <taxon>Silurana</taxon>
    </lineage>
</organism>
<dbReference type="Ensembl" id="ENSXETT00000092749">
    <property type="protein sequence ID" value="ENSXETP00000068737"/>
    <property type="gene ID" value="ENSXETG00000037425"/>
</dbReference>
<dbReference type="AlphaFoldDB" id="A0A6I8QGK4"/>
<protein>
    <submittedName>
        <fullName evidence="3">NXPE family member 3</fullName>
    </submittedName>
</protein>
<evidence type="ECO:0000259" key="2">
    <source>
        <dbReference type="Pfam" id="PF24536"/>
    </source>
</evidence>
<dbReference type="Bgee" id="ENSXETG00000037425">
    <property type="expression patterns" value="Expressed in neurula embryo and 3 other cell types or tissues"/>
</dbReference>
<dbReference type="SUPFAM" id="SSF81296">
    <property type="entry name" value="E set domains"/>
    <property type="match status" value="1"/>
</dbReference>
<dbReference type="InterPro" id="IPR057106">
    <property type="entry name" value="NXPE4_C"/>
</dbReference>
<gene>
    <name evidence="3" type="primary">LOC100494139</name>
</gene>
<dbReference type="PANTHER" id="PTHR16165:SF23">
    <property type="entry name" value="NEUREXOPHILIN AND PC-ESTERASE DOMAIN FAMILY, MEMBER 5"/>
    <property type="match status" value="1"/>
</dbReference>